<accession>A0A6A5EXA3</accession>
<dbReference type="GO" id="GO:0035663">
    <property type="term" value="F:Toll-like receptor 2 binding"/>
    <property type="evidence" value="ECO:0007669"/>
    <property type="project" value="TreeGrafter"/>
</dbReference>
<dbReference type="GO" id="GO:2000343">
    <property type="term" value="P:positive regulation of chemokine (C-X-C motif) ligand 2 production"/>
    <property type="evidence" value="ECO:0007669"/>
    <property type="project" value="TreeGrafter"/>
</dbReference>
<dbReference type="GO" id="GO:0005886">
    <property type="term" value="C:plasma membrane"/>
    <property type="evidence" value="ECO:0007669"/>
    <property type="project" value="TreeGrafter"/>
</dbReference>
<evidence type="ECO:0000313" key="3">
    <source>
        <dbReference type="EMBL" id="KAF1393821.1"/>
    </source>
</evidence>
<evidence type="ECO:0000259" key="2">
    <source>
        <dbReference type="PROSITE" id="PS50104"/>
    </source>
</evidence>
<dbReference type="EMBL" id="VHII01000002">
    <property type="protein sequence ID" value="KAF1393821.1"/>
    <property type="molecule type" value="Genomic_DNA"/>
</dbReference>
<proteinExistence type="predicted"/>
<dbReference type="AlphaFoldDB" id="A0A6A5EXA3"/>
<dbReference type="GO" id="GO:0005737">
    <property type="term" value="C:cytoplasm"/>
    <property type="evidence" value="ECO:0007669"/>
    <property type="project" value="TreeGrafter"/>
</dbReference>
<dbReference type="Pfam" id="PF13676">
    <property type="entry name" value="TIR_2"/>
    <property type="match status" value="1"/>
</dbReference>
<dbReference type="PANTHER" id="PTHR22662">
    <property type="entry name" value="TIRAP"/>
    <property type="match status" value="1"/>
</dbReference>
<feature type="domain" description="TIR" evidence="2">
    <location>
        <begin position="102"/>
        <end position="240"/>
    </location>
</feature>
<keyword evidence="4" id="KW-1185">Reference proteome</keyword>
<dbReference type="SUPFAM" id="SSF52200">
    <property type="entry name" value="Toll/Interleukin receptor TIR domain"/>
    <property type="match status" value="1"/>
</dbReference>
<evidence type="ECO:0000313" key="4">
    <source>
        <dbReference type="Proteomes" id="UP000465112"/>
    </source>
</evidence>
<evidence type="ECO:0000256" key="1">
    <source>
        <dbReference type="SAM" id="MobiDB-lite"/>
    </source>
</evidence>
<dbReference type="GO" id="GO:0032760">
    <property type="term" value="P:positive regulation of tumor necrosis factor production"/>
    <property type="evidence" value="ECO:0007669"/>
    <property type="project" value="TreeGrafter"/>
</dbReference>
<dbReference type="GO" id="GO:0043123">
    <property type="term" value="P:positive regulation of canonical NF-kappaB signal transduction"/>
    <property type="evidence" value="ECO:0007669"/>
    <property type="project" value="TreeGrafter"/>
</dbReference>
<dbReference type="GO" id="GO:0035662">
    <property type="term" value="F:Toll-like receptor 4 binding"/>
    <property type="evidence" value="ECO:0007669"/>
    <property type="project" value="TreeGrafter"/>
</dbReference>
<sequence length="299" mass="33532">MRSLNTFSGRTFGEALNKHNEDMHGWIQKFLKSRASVSAQCEQETKVTNKLLSSVGSVTTSPSSTSSCSSLSSSSSSSSLGTSRSKPQQPQSALSSLLRWNRKYDVLVCHSSVDSDIEEAVRLVSFLEASPCSLRCFLWQRDTCPGGAMSTELCQAVQNSHLRALLITPHFLQDDWCKYMMHQALAEGPMSNRIIPLVQNLSHSEYPQELRFYFYIDLSRNPDRGYALVNKTVLKYLKDLVKNEKTFDCSMDSHGLGGEGSPKKDKLMSEYFPTETSVPLEEIEKRDESFSVVSCNHQQ</sequence>
<reference evidence="3 4" key="1">
    <citation type="submission" date="2019-06" db="EMBL/GenBank/DDBJ databases">
        <title>A chromosome-scale genome assembly of the European perch, Perca fluviatilis.</title>
        <authorList>
            <person name="Roques C."/>
            <person name="Zahm M."/>
            <person name="Cabau C."/>
            <person name="Klopp C."/>
            <person name="Bouchez O."/>
            <person name="Donnadieu C."/>
            <person name="Kuhl H."/>
            <person name="Gislard M."/>
            <person name="Guendouz S."/>
            <person name="Journot L."/>
            <person name="Haffray P."/>
            <person name="Bestin A."/>
            <person name="Morvezen R."/>
            <person name="Feron R."/>
            <person name="Wen M."/>
            <person name="Jouanno E."/>
            <person name="Herpin A."/>
            <person name="Schartl M."/>
            <person name="Postlethwait J."/>
            <person name="Schaerlinger B."/>
            <person name="Chardard D."/>
            <person name="Lecocq T."/>
            <person name="Poncet C."/>
            <person name="Jaffrelo L."/>
            <person name="Lampietro C."/>
            <person name="Guiguen Y."/>
        </authorList>
    </citation>
    <scope>NUCLEOTIDE SEQUENCE [LARGE SCALE GENOMIC DNA]</scope>
    <source>
        <tissue evidence="3">Blood</tissue>
    </source>
</reference>
<dbReference type="OrthoDB" id="9424455at2759"/>
<dbReference type="InterPro" id="IPR035897">
    <property type="entry name" value="Toll_tir_struct_dom_sf"/>
</dbReference>
<dbReference type="GO" id="GO:0034142">
    <property type="term" value="P:toll-like receptor 4 signaling pathway"/>
    <property type="evidence" value="ECO:0007669"/>
    <property type="project" value="TreeGrafter"/>
</dbReference>
<dbReference type="InterPro" id="IPR000157">
    <property type="entry name" value="TIR_dom"/>
</dbReference>
<feature type="compositionally biased region" description="Low complexity" evidence="1">
    <location>
        <begin position="56"/>
        <end position="85"/>
    </location>
</feature>
<dbReference type="SMART" id="SM00255">
    <property type="entry name" value="TIR"/>
    <property type="match status" value="1"/>
</dbReference>
<organism evidence="3 4">
    <name type="scientific">Perca fluviatilis</name>
    <name type="common">European perch</name>
    <dbReference type="NCBI Taxonomy" id="8168"/>
    <lineage>
        <taxon>Eukaryota</taxon>
        <taxon>Metazoa</taxon>
        <taxon>Chordata</taxon>
        <taxon>Craniata</taxon>
        <taxon>Vertebrata</taxon>
        <taxon>Euteleostomi</taxon>
        <taxon>Actinopterygii</taxon>
        <taxon>Neopterygii</taxon>
        <taxon>Teleostei</taxon>
        <taxon>Neoteleostei</taxon>
        <taxon>Acanthomorphata</taxon>
        <taxon>Eupercaria</taxon>
        <taxon>Perciformes</taxon>
        <taxon>Percoidei</taxon>
        <taxon>Percidae</taxon>
        <taxon>Percinae</taxon>
        <taxon>Perca</taxon>
    </lineage>
</organism>
<feature type="region of interest" description="Disordered" evidence="1">
    <location>
        <begin position="56"/>
        <end position="90"/>
    </location>
</feature>
<gene>
    <name evidence="3" type="ORF">PFLUV_G00020030</name>
</gene>
<dbReference type="InterPro" id="IPR017279">
    <property type="entry name" value="Tol-interleuk_rcpt_adapt_Tirap"/>
</dbReference>
<dbReference type="PROSITE" id="PS50104">
    <property type="entry name" value="TIR"/>
    <property type="match status" value="1"/>
</dbReference>
<protein>
    <recommendedName>
        <fullName evidence="2">TIR domain-containing protein</fullName>
    </recommendedName>
</protein>
<dbReference type="Gene3D" id="3.40.50.10140">
    <property type="entry name" value="Toll/interleukin-1 receptor homology (TIR) domain"/>
    <property type="match status" value="1"/>
</dbReference>
<dbReference type="Proteomes" id="UP000465112">
    <property type="component" value="Chromosome 2"/>
</dbReference>
<dbReference type="PANTHER" id="PTHR22662:SF0">
    <property type="entry name" value="TOLL_INTERLEUKIN-1 RECEPTOR DOMAIN-CONTAINING ADAPTER PROTEIN"/>
    <property type="match status" value="1"/>
</dbReference>
<name>A0A6A5EXA3_PERFL</name>
<comment type="caution">
    <text evidence="3">The sequence shown here is derived from an EMBL/GenBank/DDBJ whole genome shotgun (WGS) entry which is preliminary data.</text>
</comment>